<keyword evidence="8" id="KW-1185">Reference proteome</keyword>
<dbReference type="InterPro" id="IPR016461">
    <property type="entry name" value="COMT-like"/>
</dbReference>
<organism evidence="7 8">
    <name type="scientific">Hevea brasiliensis</name>
    <name type="common">Para rubber tree</name>
    <name type="synonym">Siphonia brasiliensis</name>
    <dbReference type="NCBI Taxonomy" id="3981"/>
    <lineage>
        <taxon>Eukaryota</taxon>
        <taxon>Viridiplantae</taxon>
        <taxon>Streptophyta</taxon>
        <taxon>Embryophyta</taxon>
        <taxon>Tracheophyta</taxon>
        <taxon>Spermatophyta</taxon>
        <taxon>Magnoliopsida</taxon>
        <taxon>eudicotyledons</taxon>
        <taxon>Gunneridae</taxon>
        <taxon>Pentapetalae</taxon>
        <taxon>rosids</taxon>
        <taxon>fabids</taxon>
        <taxon>Malpighiales</taxon>
        <taxon>Euphorbiaceae</taxon>
        <taxon>Crotonoideae</taxon>
        <taxon>Micrandreae</taxon>
        <taxon>Hevea</taxon>
    </lineage>
</organism>
<dbReference type="Gene3D" id="1.10.10.10">
    <property type="entry name" value="Winged helix-like DNA-binding domain superfamily/Winged helix DNA-binding domain"/>
    <property type="match status" value="1"/>
</dbReference>
<evidence type="ECO:0000313" key="8">
    <source>
        <dbReference type="Proteomes" id="UP000467840"/>
    </source>
</evidence>
<protein>
    <submittedName>
        <fullName evidence="7">Uncharacterized protein</fullName>
    </submittedName>
</protein>
<evidence type="ECO:0000256" key="3">
    <source>
        <dbReference type="ARBA" id="ARBA00022691"/>
    </source>
</evidence>
<evidence type="ECO:0000259" key="5">
    <source>
        <dbReference type="Pfam" id="PF00891"/>
    </source>
</evidence>
<dbReference type="InterPro" id="IPR036390">
    <property type="entry name" value="WH_DNA-bd_sf"/>
</dbReference>
<name>A0A6A6K866_HEVBR</name>
<dbReference type="AlphaFoldDB" id="A0A6A6K866"/>
<dbReference type="InterPro" id="IPR012967">
    <property type="entry name" value="COMT_dimerisation"/>
</dbReference>
<dbReference type="PIRSF" id="PIRSF005739">
    <property type="entry name" value="O-mtase"/>
    <property type="match status" value="1"/>
</dbReference>
<accession>A0A6A6K866</accession>
<evidence type="ECO:0000256" key="4">
    <source>
        <dbReference type="PIRSR" id="PIRSR005739-1"/>
    </source>
</evidence>
<gene>
    <name evidence="7" type="ORF">GH714_033912</name>
</gene>
<reference evidence="7 8" key="1">
    <citation type="journal article" date="2020" name="Mol. Plant">
        <title>The Chromosome-Based Rubber Tree Genome Provides New Insights into Spurge Genome Evolution and Rubber Biosynthesis.</title>
        <authorList>
            <person name="Liu J."/>
            <person name="Shi C."/>
            <person name="Shi C.C."/>
            <person name="Li W."/>
            <person name="Zhang Q.J."/>
            <person name="Zhang Y."/>
            <person name="Li K."/>
            <person name="Lu H.F."/>
            <person name="Shi C."/>
            <person name="Zhu S.T."/>
            <person name="Xiao Z.Y."/>
            <person name="Nan H."/>
            <person name="Yue Y."/>
            <person name="Zhu X.G."/>
            <person name="Wu Y."/>
            <person name="Hong X.N."/>
            <person name="Fan G.Y."/>
            <person name="Tong Y."/>
            <person name="Zhang D."/>
            <person name="Mao C.L."/>
            <person name="Liu Y.L."/>
            <person name="Hao S.J."/>
            <person name="Liu W.Q."/>
            <person name="Lv M.Q."/>
            <person name="Zhang H.B."/>
            <person name="Liu Y."/>
            <person name="Hu-Tang G.R."/>
            <person name="Wang J.P."/>
            <person name="Wang J.H."/>
            <person name="Sun Y.H."/>
            <person name="Ni S.B."/>
            <person name="Chen W.B."/>
            <person name="Zhang X.C."/>
            <person name="Jiao Y.N."/>
            <person name="Eichler E.E."/>
            <person name="Li G.H."/>
            <person name="Liu X."/>
            <person name="Gao L.Z."/>
        </authorList>
    </citation>
    <scope>NUCLEOTIDE SEQUENCE [LARGE SCALE GENOMIC DNA]</scope>
    <source>
        <strain evidence="8">cv. GT1</strain>
        <tissue evidence="7">Leaf</tissue>
    </source>
</reference>
<dbReference type="SUPFAM" id="SSF46785">
    <property type="entry name" value="Winged helix' DNA-binding domain"/>
    <property type="match status" value="1"/>
</dbReference>
<keyword evidence="2" id="KW-0808">Transferase</keyword>
<dbReference type="PROSITE" id="PS51683">
    <property type="entry name" value="SAM_OMT_II"/>
    <property type="match status" value="1"/>
</dbReference>
<dbReference type="GO" id="GO:0032259">
    <property type="term" value="P:methylation"/>
    <property type="evidence" value="ECO:0007669"/>
    <property type="project" value="UniProtKB-KW"/>
</dbReference>
<proteinExistence type="predicted"/>
<dbReference type="Pfam" id="PF00891">
    <property type="entry name" value="Methyltransf_2"/>
    <property type="match status" value="1"/>
</dbReference>
<evidence type="ECO:0000259" key="6">
    <source>
        <dbReference type="Pfam" id="PF08100"/>
    </source>
</evidence>
<feature type="domain" description="O-methyltransferase dimerisation" evidence="6">
    <location>
        <begin position="20"/>
        <end position="115"/>
    </location>
</feature>
<evidence type="ECO:0000256" key="2">
    <source>
        <dbReference type="ARBA" id="ARBA00022679"/>
    </source>
</evidence>
<comment type="caution">
    <text evidence="7">The sequence shown here is derived from an EMBL/GenBank/DDBJ whole genome shotgun (WGS) entry which is preliminary data.</text>
</comment>
<feature type="active site" description="Proton acceptor" evidence="4">
    <location>
        <position position="270"/>
    </location>
</feature>
<keyword evidence="1" id="KW-0489">Methyltransferase</keyword>
<dbReference type="Gene3D" id="3.40.50.150">
    <property type="entry name" value="Vaccinia Virus protein VP39"/>
    <property type="match status" value="1"/>
</dbReference>
<feature type="domain" description="O-methyltransferase C-terminal" evidence="5">
    <location>
        <begin position="138"/>
        <end position="346"/>
    </location>
</feature>
<dbReference type="GO" id="GO:0008171">
    <property type="term" value="F:O-methyltransferase activity"/>
    <property type="evidence" value="ECO:0007669"/>
    <property type="project" value="InterPro"/>
</dbReference>
<evidence type="ECO:0000256" key="1">
    <source>
        <dbReference type="ARBA" id="ARBA00022603"/>
    </source>
</evidence>
<dbReference type="PANTHER" id="PTHR11746">
    <property type="entry name" value="O-METHYLTRANSFERASE"/>
    <property type="match status" value="1"/>
</dbReference>
<dbReference type="Pfam" id="PF08100">
    <property type="entry name" value="Dimerisation"/>
    <property type="match status" value="1"/>
</dbReference>
<dbReference type="SUPFAM" id="SSF53335">
    <property type="entry name" value="S-adenosyl-L-methionine-dependent methyltransferases"/>
    <property type="match status" value="1"/>
</dbReference>
<dbReference type="InterPro" id="IPR029063">
    <property type="entry name" value="SAM-dependent_MTases_sf"/>
</dbReference>
<evidence type="ECO:0000313" key="7">
    <source>
        <dbReference type="EMBL" id="KAF2284972.1"/>
    </source>
</evidence>
<dbReference type="Proteomes" id="UP000467840">
    <property type="component" value="Chromosome 12"/>
</dbReference>
<dbReference type="InterPro" id="IPR036388">
    <property type="entry name" value="WH-like_DNA-bd_sf"/>
</dbReference>
<dbReference type="GO" id="GO:0046983">
    <property type="term" value="F:protein dimerization activity"/>
    <property type="evidence" value="ECO:0007669"/>
    <property type="project" value="InterPro"/>
</dbReference>
<sequence>MATSTATNVEEEEYHCQYAMQLASASVLPMALKAATDLGVFEIIEKAGPGVLLSSSQIASQLAAPTAQMAPLLLDRILLLLASNSILTCSVTFSTQDGQLNRLYGLAPVAKYFIKDQDGGCLAPFLATIHDKVILDTWYHLKDAVVEGGGTFEKAHGMRVMEYMGKDMRFGEKFKGSMRDFNTLLMHRILDIYDGFQGLKSLVDVGGGDGSLLNMIVSKYPSIKGTNYDLASVIEKSPSYTAYCRYRACCGDMFVSVPKGEAIFIKWVLHMWDDQACLKVLKNCYEALPSNGKVIVVDLVVPETTVANAADKSVLQTYLLFTNMNPKRKDRTEREFKTLAKEAGFSHVQVASRAFSFSVVEFLKHF</sequence>
<keyword evidence="3" id="KW-0949">S-adenosyl-L-methionine</keyword>
<dbReference type="InterPro" id="IPR001077">
    <property type="entry name" value="COMT_C"/>
</dbReference>
<dbReference type="FunFam" id="1.10.10.10:FF:000357">
    <property type="entry name" value="Caffeic acid 3-O-methyltransferase"/>
    <property type="match status" value="1"/>
</dbReference>
<dbReference type="EMBL" id="JAAGAX010000018">
    <property type="protein sequence ID" value="KAF2284972.1"/>
    <property type="molecule type" value="Genomic_DNA"/>
</dbReference>